<comment type="caution">
    <text evidence="1">The sequence shown here is derived from an EMBL/GenBank/DDBJ whole genome shotgun (WGS) entry which is preliminary data.</text>
</comment>
<sequence length="244" mass="27733">MAHRFLQNKLSMRDIRAEAYALALSALNANAGSSRLSRLRRELRNLGASFQIIEATKFPDITKDANEIQKNRRIFVEEFERIDYPDHFTLESVKERLNSYDTSTLPDLQALADVMIMLCIRPAELISLRITDAGVIGYAKNRSQMDTPRKLRSMEKNQERAKELLTWIQNAISSGRIGDPGKPGVKWFNRFLKDYDLIPRHLRKIGAVYAVVVHGAKNLAHAMTIAGEALRHNPDNNTSPAQNY</sequence>
<dbReference type="OrthoDB" id="2373244at2759"/>
<keyword evidence="2" id="KW-1185">Reference proteome</keyword>
<accession>A0A397UZA7</accession>
<evidence type="ECO:0000313" key="1">
    <source>
        <dbReference type="EMBL" id="RIB15574.1"/>
    </source>
</evidence>
<evidence type="ECO:0008006" key="3">
    <source>
        <dbReference type="Google" id="ProtNLM"/>
    </source>
</evidence>
<name>A0A397UZA7_9GLOM</name>
<feature type="non-terminal residue" evidence="1">
    <location>
        <position position="244"/>
    </location>
</feature>
<organism evidence="1 2">
    <name type="scientific">Gigaspora rosea</name>
    <dbReference type="NCBI Taxonomy" id="44941"/>
    <lineage>
        <taxon>Eukaryota</taxon>
        <taxon>Fungi</taxon>
        <taxon>Fungi incertae sedis</taxon>
        <taxon>Mucoromycota</taxon>
        <taxon>Glomeromycotina</taxon>
        <taxon>Glomeromycetes</taxon>
        <taxon>Diversisporales</taxon>
        <taxon>Gigasporaceae</taxon>
        <taxon>Gigaspora</taxon>
    </lineage>
</organism>
<evidence type="ECO:0000313" key="2">
    <source>
        <dbReference type="Proteomes" id="UP000266673"/>
    </source>
</evidence>
<dbReference type="EMBL" id="QKWP01000734">
    <property type="protein sequence ID" value="RIB15574.1"/>
    <property type="molecule type" value="Genomic_DNA"/>
</dbReference>
<proteinExistence type="predicted"/>
<protein>
    <recommendedName>
        <fullName evidence="3">Tyr recombinase domain-containing protein</fullName>
    </recommendedName>
</protein>
<reference evidence="1 2" key="1">
    <citation type="submission" date="2018-06" db="EMBL/GenBank/DDBJ databases">
        <title>Comparative genomics reveals the genomic features of Rhizophagus irregularis, R. cerebriforme, R. diaphanum and Gigaspora rosea, and their symbiotic lifestyle signature.</title>
        <authorList>
            <person name="Morin E."/>
            <person name="San Clemente H."/>
            <person name="Chen E.C.H."/>
            <person name="De La Providencia I."/>
            <person name="Hainaut M."/>
            <person name="Kuo A."/>
            <person name="Kohler A."/>
            <person name="Murat C."/>
            <person name="Tang N."/>
            <person name="Roy S."/>
            <person name="Loubradou J."/>
            <person name="Henrissat B."/>
            <person name="Grigoriev I.V."/>
            <person name="Corradi N."/>
            <person name="Roux C."/>
            <person name="Martin F.M."/>
        </authorList>
    </citation>
    <scope>NUCLEOTIDE SEQUENCE [LARGE SCALE GENOMIC DNA]</scope>
    <source>
        <strain evidence="1 2">DAOM 194757</strain>
    </source>
</reference>
<dbReference type="AlphaFoldDB" id="A0A397UZA7"/>
<gene>
    <name evidence="1" type="ORF">C2G38_2092884</name>
</gene>
<dbReference type="Proteomes" id="UP000266673">
    <property type="component" value="Unassembled WGS sequence"/>
</dbReference>